<evidence type="ECO:0000256" key="1">
    <source>
        <dbReference type="SAM" id="Phobius"/>
    </source>
</evidence>
<dbReference type="PANTHER" id="PTHR43229:SF3">
    <property type="entry name" value="ABC-TYPE MULTIDRUG TRANSPORT SYSTEM, PERMEASE COMPONENT"/>
    <property type="match status" value="1"/>
</dbReference>
<organism evidence="2">
    <name type="scientific">mine drainage metagenome</name>
    <dbReference type="NCBI Taxonomy" id="410659"/>
    <lineage>
        <taxon>unclassified sequences</taxon>
        <taxon>metagenomes</taxon>
        <taxon>ecological metagenomes</taxon>
    </lineage>
</organism>
<gene>
    <name evidence="2" type="ORF">B1B_03524</name>
</gene>
<comment type="caution">
    <text evidence="2">The sequence shown here is derived from an EMBL/GenBank/DDBJ whole genome shotgun (WGS) entry which is preliminary data.</text>
</comment>
<reference evidence="2" key="1">
    <citation type="submission" date="2013-08" db="EMBL/GenBank/DDBJ databases">
        <authorList>
            <person name="Mendez C."/>
            <person name="Richter M."/>
            <person name="Ferrer M."/>
            <person name="Sanchez J."/>
        </authorList>
    </citation>
    <scope>NUCLEOTIDE SEQUENCE</scope>
</reference>
<feature type="transmembrane region" description="Helical" evidence="1">
    <location>
        <begin position="227"/>
        <end position="247"/>
    </location>
</feature>
<accession>T1CV14</accession>
<dbReference type="InterPro" id="IPR051784">
    <property type="entry name" value="Nod_factor_ABC_transporter"/>
</dbReference>
<feature type="transmembrane region" description="Helical" evidence="1">
    <location>
        <begin position="102"/>
        <end position="129"/>
    </location>
</feature>
<proteinExistence type="predicted"/>
<dbReference type="EMBL" id="AUZY01002166">
    <property type="protein sequence ID" value="EQD72869.1"/>
    <property type="molecule type" value="Genomic_DNA"/>
</dbReference>
<keyword evidence="1" id="KW-0812">Transmembrane</keyword>
<evidence type="ECO:0000313" key="2">
    <source>
        <dbReference type="EMBL" id="EQD72869.1"/>
    </source>
</evidence>
<feature type="transmembrane region" description="Helical" evidence="1">
    <location>
        <begin position="167"/>
        <end position="186"/>
    </location>
</feature>
<name>T1CV14_9ZZZZ</name>
<dbReference type="PANTHER" id="PTHR43229">
    <property type="entry name" value="NODULATION PROTEIN J"/>
    <property type="match status" value="1"/>
</dbReference>
<reference evidence="2" key="2">
    <citation type="journal article" date="2014" name="ISME J.">
        <title>Microbial stratification in low pH oxic and suboxic macroscopic growths along an acid mine drainage.</title>
        <authorList>
            <person name="Mendez-Garcia C."/>
            <person name="Mesa V."/>
            <person name="Sprenger R.R."/>
            <person name="Richter M."/>
            <person name="Diez M.S."/>
            <person name="Solano J."/>
            <person name="Bargiela R."/>
            <person name="Golyshina O.V."/>
            <person name="Manteca A."/>
            <person name="Ramos J.L."/>
            <person name="Gallego J.R."/>
            <person name="Llorente I."/>
            <person name="Martins Dos Santos V.A."/>
            <person name="Jensen O.N."/>
            <person name="Pelaez A.I."/>
            <person name="Sanchez J."/>
            <person name="Ferrer M."/>
        </authorList>
    </citation>
    <scope>NUCLEOTIDE SEQUENCE</scope>
</reference>
<keyword evidence="1" id="KW-0472">Membrane</keyword>
<dbReference type="AlphaFoldDB" id="T1CV14"/>
<keyword evidence="1" id="KW-1133">Transmembrane helix</keyword>
<protein>
    <submittedName>
        <fullName evidence="2">ABC-2 type transporter</fullName>
    </submittedName>
</protein>
<feature type="transmembrane region" description="Helical" evidence="1">
    <location>
        <begin position="136"/>
        <end position="161"/>
    </location>
</feature>
<sequence length="254" mass="27269">MRTETAPVPTHAFGGTAAFLWTEVLVQAHEELAMATAMVTQVVLLVFVYILAPSLIGVALVGSVVFSTFTLGQRVLNEAAYIRIDHKANDLYLAGPMSPEGYFLGMAIGILIVYLPPVAILGALTVVVAHLTVGTALLLFGLSGVVWLFAASIGYIFSTFFRDNRAIWAYASLFFNVFGVLPPVFYPFGYFPGYLQPVALLMPPSAAAALVQSRLGVTVLSTGQTELAIVGLAVETTALFAFAVFWARRTVRGR</sequence>
<feature type="transmembrane region" description="Helical" evidence="1">
    <location>
        <begin position="42"/>
        <end position="66"/>
    </location>
</feature>